<name>A0A9D4V3Y5_ADICA</name>
<dbReference type="EC" id="2.7.1.67" evidence="2"/>
<evidence type="ECO:0000256" key="1">
    <source>
        <dbReference type="ARBA" id="ARBA00008941"/>
    </source>
</evidence>
<dbReference type="PANTHER" id="PTHR45800">
    <property type="entry name" value="PHOSPHATIDYLINOSITOL 4-KINASE GAMMA"/>
    <property type="match status" value="1"/>
</dbReference>
<keyword evidence="6" id="KW-0067">ATP-binding</keyword>
<dbReference type="Proteomes" id="UP000886520">
    <property type="component" value="Chromosome 6"/>
</dbReference>
<dbReference type="GO" id="GO:0004430">
    <property type="term" value="F:1-phosphatidylinositol 4-kinase activity"/>
    <property type="evidence" value="ECO:0007669"/>
    <property type="project" value="UniProtKB-EC"/>
</dbReference>
<dbReference type="InterPro" id="IPR029071">
    <property type="entry name" value="Ubiquitin-like_domsf"/>
</dbReference>
<gene>
    <name evidence="10" type="ORF">GOP47_0006711</name>
</gene>
<reference evidence="10" key="1">
    <citation type="submission" date="2021-01" db="EMBL/GenBank/DDBJ databases">
        <title>Adiantum capillus-veneris genome.</title>
        <authorList>
            <person name="Fang Y."/>
            <person name="Liao Q."/>
        </authorList>
    </citation>
    <scope>NUCLEOTIDE SEQUENCE</scope>
    <source>
        <strain evidence="10">H3</strain>
        <tissue evidence="10">Leaf</tissue>
    </source>
</reference>
<dbReference type="InterPro" id="IPR044571">
    <property type="entry name" value="P4KG1-8"/>
</dbReference>
<evidence type="ECO:0000256" key="6">
    <source>
        <dbReference type="ARBA" id="ARBA00022840"/>
    </source>
</evidence>
<evidence type="ECO:0000259" key="8">
    <source>
        <dbReference type="PROSITE" id="PS50053"/>
    </source>
</evidence>
<dbReference type="EMBL" id="JABFUD020000006">
    <property type="protein sequence ID" value="KAI5079040.1"/>
    <property type="molecule type" value="Genomic_DNA"/>
</dbReference>
<protein>
    <recommendedName>
        <fullName evidence="2">1-phosphatidylinositol 4-kinase</fullName>
        <ecNumber evidence="2">2.7.1.67</ecNumber>
    </recommendedName>
</protein>
<evidence type="ECO:0000313" key="10">
    <source>
        <dbReference type="EMBL" id="KAI5079040.1"/>
    </source>
</evidence>
<feature type="domain" description="Ubiquitin-like" evidence="8">
    <location>
        <begin position="40"/>
        <end position="94"/>
    </location>
</feature>
<dbReference type="AlphaFoldDB" id="A0A9D4V3Y5"/>
<dbReference type="InterPro" id="IPR000403">
    <property type="entry name" value="PI3/4_kinase_cat_dom"/>
</dbReference>
<evidence type="ECO:0000259" key="9">
    <source>
        <dbReference type="PROSITE" id="PS50290"/>
    </source>
</evidence>
<dbReference type="CDD" id="cd17039">
    <property type="entry name" value="Ubl_ubiquitin_like"/>
    <property type="match status" value="1"/>
</dbReference>
<dbReference type="InterPro" id="IPR000626">
    <property type="entry name" value="Ubiquitin-like_dom"/>
</dbReference>
<comment type="caution">
    <text evidence="10">The sequence shown here is derived from an EMBL/GenBank/DDBJ whole genome shotgun (WGS) entry which is preliminary data.</text>
</comment>
<feature type="domain" description="PI3K/PI4K catalytic" evidence="9">
    <location>
        <begin position="159"/>
        <end position="468"/>
    </location>
</feature>
<dbReference type="Gene3D" id="3.10.20.90">
    <property type="entry name" value="Phosphatidylinositol 3-kinase Catalytic Subunit, Chain A, domain 1"/>
    <property type="match status" value="1"/>
</dbReference>
<dbReference type="GO" id="GO:0005524">
    <property type="term" value="F:ATP binding"/>
    <property type="evidence" value="ECO:0007669"/>
    <property type="project" value="UniProtKB-KW"/>
</dbReference>
<evidence type="ECO:0000313" key="11">
    <source>
        <dbReference type="Proteomes" id="UP000886520"/>
    </source>
</evidence>
<keyword evidence="11" id="KW-1185">Reference proteome</keyword>
<feature type="region of interest" description="Disordered" evidence="7">
    <location>
        <begin position="1"/>
        <end position="29"/>
    </location>
</feature>
<dbReference type="PROSITE" id="PS50290">
    <property type="entry name" value="PI3_4_KINASE_3"/>
    <property type="match status" value="1"/>
</dbReference>
<dbReference type="PROSITE" id="PS50053">
    <property type="entry name" value="UBIQUITIN_2"/>
    <property type="match status" value="1"/>
</dbReference>
<dbReference type="SUPFAM" id="SSF54236">
    <property type="entry name" value="Ubiquitin-like"/>
    <property type="match status" value="1"/>
</dbReference>
<keyword evidence="5" id="KW-0418">Kinase</keyword>
<evidence type="ECO:0000256" key="5">
    <source>
        <dbReference type="ARBA" id="ARBA00022777"/>
    </source>
</evidence>
<evidence type="ECO:0000256" key="3">
    <source>
        <dbReference type="ARBA" id="ARBA00022679"/>
    </source>
</evidence>
<keyword evidence="3" id="KW-0808">Transferase</keyword>
<feature type="region of interest" description="Disordered" evidence="7">
    <location>
        <begin position="565"/>
        <end position="590"/>
    </location>
</feature>
<organism evidence="10 11">
    <name type="scientific">Adiantum capillus-veneris</name>
    <name type="common">Maidenhair fern</name>
    <dbReference type="NCBI Taxonomy" id="13818"/>
    <lineage>
        <taxon>Eukaryota</taxon>
        <taxon>Viridiplantae</taxon>
        <taxon>Streptophyta</taxon>
        <taxon>Embryophyta</taxon>
        <taxon>Tracheophyta</taxon>
        <taxon>Polypodiopsida</taxon>
        <taxon>Polypodiidae</taxon>
        <taxon>Polypodiales</taxon>
        <taxon>Pteridineae</taxon>
        <taxon>Pteridaceae</taxon>
        <taxon>Vittarioideae</taxon>
        <taxon>Adiantum</taxon>
    </lineage>
</organism>
<dbReference type="OrthoDB" id="5839at2759"/>
<sequence length="720" mass="79411">MPPSVDTPVKTRFPFPIPDGALSGGRTGSGSFYTKPPACRRIFVQTDTGSVLGIELDQTDSVQTVKKKMQTLLNVPIEQTNLVFGSTVLKSDLSEVRNDSPLLLTRELQRSLSTPCFFHPSDSQVQMDCGQPFEVVGGLKCCLQMEQIIKDVVKALECGVEPIAVSGGLGGAYYFRNCRGESVAVVKPTDEEPFAPNNPKGFVGKTLGQPGLKRAVRVGETGVREVAAYLLDHNNFARVPPTVLVKVSHHVFHVNTDASVHKESGRTSVAKLASCQQFVPHDYDASDHGTSRFSVSSVHRIGILDVRIFNTDRHAGNILIRKSRPKDSQGSWGRSSLYVNETLELIPIDHGLCLPEGLEDTYFEWLHWPQASVPFTEEELEYIKKLDAAKDVDMLRAHLPMLREACHRTLILSTAVLKKAAAAGLCLTEIGEMMTRDQIEERSELELLCFQAKRELSGADVDALSDLSLGEANDELLEQFEFELDENDEDEEDTSDCGEGITVPILTLRSKGHWSCTSSSRSSNGACPEQDLLQDRSLKSLVVSEDEEAPASNFIVNGRASILKRTEESPRSLRSGGLRSGGNSHMMSSPRGKFSYYLPEKEFSRLASETNQNASGFSGKISHASPRAMSYRSMSFNYHKQRYGNHPDRQDALKGVPLTPAPRCNAYTGGNPNQVSLGDMSDEEWVSFLRVFNELLEQALATMCTQKASHRQRLGTSCQF</sequence>
<evidence type="ECO:0000256" key="7">
    <source>
        <dbReference type="SAM" id="MobiDB-lite"/>
    </source>
</evidence>
<evidence type="ECO:0000256" key="4">
    <source>
        <dbReference type="ARBA" id="ARBA00022741"/>
    </source>
</evidence>
<dbReference type="PANTHER" id="PTHR45800:SF11">
    <property type="entry name" value="PHOSPHATIDYLINOSITOL 3-KINASE-RELATED PROTEIN KINASE"/>
    <property type="match status" value="1"/>
</dbReference>
<dbReference type="Pfam" id="PF00454">
    <property type="entry name" value="PI3_PI4_kinase"/>
    <property type="match status" value="1"/>
</dbReference>
<evidence type="ECO:0000256" key="2">
    <source>
        <dbReference type="ARBA" id="ARBA00012169"/>
    </source>
</evidence>
<comment type="similarity">
    <text evidence="1">Belongs to the PI3/PI4-kinase family. Type II PI4K subfamily.</text>
</comment>
<proteinExistence type="inferred from homology"/>
<dbReference type="Pfam" id="PF00240">
    <property type="entry name" value="ubiquitin"/>
    <property type="match status" value="1"/>
</dbReference>
<keyword evidence="4" id="KW-0547">Nucleotide-binding</keyword>
<accession>A0A9D4V3Y5</accession>